<accession>A0A1Y1Z689</accession>
<protein>
    <submittedName>
        <fullName evidence="1">Uncharacterized protein</fullName>
    </submittedName>
</protein>
<comment type="caution">
    <text evidence="1">The sequence shown here is derived from an EMBL/GenBank/DDBJ whole genome shotgun (WGS) entry which is preliminary data.</text>
</comment>
<reference evidence="1 2" key="1">
    <citation type="submission" date="2016-07" db="EMBL/GenBank/DDBJ databases">
        <title>Pervasive Adenine N6-methylation of Active Genes in Fungi.</title>
        <authorList>
            <consortium name="DOE Joint Genome Institute"/>
            <person name="Mondo S.J."/>
            <person name="Dannebaum R.O."/>
            <person name="Kuo R.C."/>
            <person name="Labutti K."/>
            <person name="Haridas S."/>
            <person name="Kuo A."/>
            <person name="Salamov A."/>
            <person name="Ahrendt S.R."/>
            <person name="Lipzen A."/>
            <person name="Sullivan W."/>
            <person name="Andreopoulos W.B."/>
            <person name="Clum A."/>
            <person name="Lindquist E."/>
            <person name="Daum C."/>
            <person name="Ramamoorthy G.K."/>
            <person name="Gryganskyi A."/>
            <person name="Culley D."/>
            <person name="Magnuson J.K."/>
            <person name="James T.Y."/>
            <person name="O'Malley M.A."/>
            <person name="Stajich J.E."/>
            <person name="Spatafora J.W."/>
            <person name="Visel A."/>
            <person name="Grigoriev I.V."/>
        </authorList>
    </citation>
    <scope>NUCLEOTIDE SEQUENCE [LARGE SCALE GENOMIC DNA]</scope>
    <source>
        <strain evidence="1 2">CBS 931.73</strain>
    </source>
</reference>
<organism evidence="1 2">
    <name type="scientific">Basidiobolus meristosporus CBS 931.73</name>
    <dbReference type="NCBI Taxonomy" id="1314790"/>
    <lineage>
        <taxon>Eukaryota</taxon>
        <taxon>Fungi</taxon>
        <taxon>Fungi incertae sedis</taxon>
        <taxon>Zoopagomycota</taxon>
        <taxon>Entomophthoromycotina</taxon>
        <taxon>Basidiobolomycetes</taxon>
        <taxon>Basidiobolales</taxon>
        <taxon>Basidiobolaceae</taxon>
        <taxon>Basidiobolus</taxon>
    </lineage>
</organism>
<evidence type="ECO:0000313" key="2">
    <source>
        <dbReference type="Proteomes" id="UP000193498"/>
    </source>
</evidence>
<dbReference type="Proteomes" id="UP000193498">
    <property type="component" value="Unassembled WGS sequence"/>
</dbReference>
<proteinExistence type="predicted"/>
<feature type="non-terminal residue" evidence="1">
    <location>
        <position position="84"/>
    </location>
</feature>
<name>A0A1Y1Z689_9FUNG</name>
<dbReference type="EMBL" id="MCFE01000022">
    <property type="protein sequence ID" value="ORY05750.1"/>
    <property type="molecule type" value="Genomic_DNA"/>
</dbReference>
<gene>
    <name evidence="1" type="ORF">K493DRAFT_333400</name>
</gene>
<sequence length="84" mass="10171">MRQIRSRYRLSATYRKFIIEFVHFVLHCCQSRYRKFLESIDSALRKAILLDAAESLRMEERHFESMRVYGLLLTYFPDSVLQYG</sequence>
<dbReference type="AlphaFoldDB" id="A0A1Y1Z689"/>
<evidence type="ECO:0000313" key="1">
    <source>
        <dbReference type="EMBL" id="ORY05750.1"/>
    </source>
</evidence>
<keyword evidence="2" id="KW-1185">Reference proteome</keyword>
<dbReference type="InParanoid" id="A0A1Y1Z689"/>